<dbReference type="InterPro" id="IPR004158">
    <property type="entry name" value="DUF247_pln"/>
</dbReference>
<organism evidence="1 2">
    <name type="scientific">Papaver somniferum</name>
    <name type="common">Opium poppy</name>
    <dbReference type="NCBI Taxonomy" id="3469"/>
    <lineage>
        <taxon>Eukaryota</taxon>
        <taxon>Viridiplantae</taxon>
        <taxon>Streptophyta</taxon>
        <taxon>Embryophyta</taxon>
        <taxon>Tracheophyta</taxon>
        <taxon>Spermatophyta</taxon>
        <taxon>Magnoliopsida</taxon>
        <taxon>Ranunculales</taxon>
        <taxon>Papaveraceae</taxon>
        <taxon>Papaveroideae</taxon>
        <taxon>Papaver</taxon>
    </lineage>
</organism>
<evidence type="ECO:0000313" key="2">
    <source>
        <dbReference type="Proteomes" id="UP000316621"/>
    </source>
</evidence>
<gene>
    <name evidence="1" type="ORF">C5167_021977</name>
</gene>
<evidence type="ECO:0000313" key="1">
    <source>
        <dbReference type="EMBL" id="RZC60213.1"/>
    </source>
</evidence>
<accession>A0A4Y7JGJ1</accession>
<proteinExistence type="predicted"/>
<keyword evidence="2" id="KW-1185">Reference proteome</keyword>
<dbReference type="Pfam" id="PF03140">
    <property type="entry name" value="DUF247"/>
    <property type="match status" value="1"/>
</dbReference>
<sequence>MDNVNISTMPSGIHCGVNCQGMPTDHGIKELPDLVNQLQPIQRIFKVPNHVKQSNLEAYEPKLVSIGPYHFGELQLQPMETHKRRAQDIFVERSKLTINYYKVEMKEVLDTLKESYADLDHVLWSDEDKFINQIILDGCFLIAFLCEPLSFFKQHAIDHDVLMQDLVMVDNQLPYFALEKLLTTSGKVISYTLT</sequence>
<dbReference type="EMBL" id="CM010719">
    <property type="protein sequence ID" value="RZC60213.1"/>
    <property type="molecule type" value="Genomic_DNA"/>
</dbReference>
<dbReference type="PANTHER" id="PTHR31170:SF18">
    <property type="entry name" value="(WILD MALAYSIAN BANANA) HYPOTHETICAL PROTEIN"/>
    <property type="match status" value="1"/>
</dbReference>
<dbReference type="OrthoDB" id="1858139at2759"/>
<reference evidence="1 2" key="1">
    <citation type="journal article" date="2018" name="Science">
        <title>The opium poppy genome and morphinan production.</title>
        <authorList>
            <person name="Guo L."/>
            <person name="Winzer T."/>
            <person name="Yang X."/>
            <person name="Li Y."/>
            <person name="Ning Z."/>
            <person name="He Z."/>
            <person name="Teodor R."/>
            <person name="Lu Y."/>
            <person name="Bowser T.A."/>
            <person name="Graham I.A."/>
            <person name="Ye K."/>
        </authorList>
    </citation>
    <scope>NUCLEOTIDE SEQUENCE [LARGE SCALE GENOMIC DNA]</scope>
    <source>
        <strain evidence="2">cv. HN1</strain>
        <tissue evidence="1">Leaves</tissue>
    </source>
</reference>
<dbReference type="Proteomes" id="UP000316621">
    <property type="component" value="Chromosome 5"/>
</dbReference>
<dbReference type="AlphaFoldDB" id="A0A4Y7JGJ1"/>
<name>A0A4Y7JGJ1_PAPSO</name>
<dbReference type="Gramene" id="RZC60213">
    <property type="protein sequence ID" value="RZC60213"/>
    <property type="gene ID" value="C5167_021977"/>
</dbReference>
<dbReference type="PANTHER" id="PTHR31170">
    <property type="entry name" value="BNAC04G53230D PROTEIN"/>
    <property type="match status" value="1"/>
</dbReference>
<dbReference type="OMA" id="LMRIAYP"/>
<protein>
    <submittedName>
        <fullName evidence="1">Uncharacterized protein</fullName>
    </submittedName>
</protein>